<evidence type="ECO:0000259" key="2">
    <source>
        <dbReference type="Pfam" id="PF05305"/>
    </source>
</evidence>
<organism evidence="3 4">
    <name type="scientific">Mycobacterium deserti</name>
    <dbReference type="NCBI Taxonomy" id="2978347"/>
    <lineage>
        <taxon>Bacteria</taxon>
        <taxon>Bacillati</taxon>
        <taxon>Actinomycetota</taxon>
        <taxon>Actinomycetes</taxon>
        <taxon>Mycobacteriales</taxon>
        <taxon>Mycobacteriaceae</taxon>
        <taxon>Mycobacterium</taxon>
    </lineage>
</organism>
<keyword evidence="1" id="KW-0732">Signal</keyword>
<name>A0ABT2M661_9MYCO</name>
<gene>
    <name evidence="3" type="ORF">N4S67_04910</name>
</gene>
<dbReference type="RefSeq" id="WP_260991774.1">
    <property type="nucleotide sequence ID" value="NZ_JAODWD010000001.1"/>
</dbReference>
<feature type="chain" id="PRO_5045052645" evidence="1">
    <location>
        <begin position="27"/>
        <end position="104"/>
    </location>
</feature>
<keyword evidence="4" id="KW-1185">Reference proteome</keyword>
<feature type="signal peptide" evidence="1">
    <location>
        <begin position="1"/>
        <end position="26"/>
    </location>
</feature>
<feature type="domain" description="DUF732" evidence="2">
    <location>
        <begin position="31"/>
        <end position="100"/>
    </location>
</feature>
<comment type="caution">
    <text evidence="3">The sequence shown here is derived from an EMBL/GenBank/DDBJ whole genome shotgun (WGS) entry which is preliminary data.</text>
</comment>
<dbReference type="Pfam" id="PF05305">
    <property type="entry name" value="DUF732"/>
    <property type="match status" value="1"/>
</dbReference>
<evidence type="ECO:0000313" key="4">
    <source>
        <dbReference type="Proteomes" id="UP001206639"/>
    </source>
</evidence>
<dbReference type="InterPro" id="IPR006311">
    <property type="entry name" value="TAT_signal"/>
</dbReference>
<sequence>MRRRRAMLTAVVAVGLSMGLATPASADEALDQAFLTAVRDRGVPIKSNAKALDLAHATCDLLNGGGSVDEALSNVKSATKWSDDDAVNFAGLAAYAYCPDKLPQ</sequence>
<proteinExistence type="predicted"/>
<dbReference type="EMBL" id="JAODWD010000001">
    <property type="protein sequence ID" value="MCT7657754.1"/>
    <property type="molecule type" value="Genomic_DNA"/>
</dbReference>
<accession>A0ABT2M661</accession>
<dbReference type="InterPro" id="IPR007969">
    <property type="entry name" value="DUF732"/>
</dbReference>
<reference evidence="4" key="1">
    <citation type="submission" date="2023-07" db="EMBL/GenBank/DDBJ databases">
        <authorList>
            <person name="Deng Y."/>
            <person name="Zhang Y.-Q."/>
        </authorList>
    </citation>
    <scope>NUCLEOTIDE SEQUENCE [LARGE SCALE GENOMIC DNA]</scope>
    <source>
        <strain evidence="4">CPCC 205710</strain>
    </source>
</reference>
<protein>
    <submittedName>
        <fullName evidence="3">DUF732 domain-containing protein</fullName>
    </submittedName>
</protein>
<evidence type="ECO:0000256" key="1">
    <source>
        <dbReference type="SAM" id="SignalP"/>
    </source>
</evidence>
<dbReference type="Proteomes" id="UP001206639">
    <property type="component" value="Unassembled WGS sequence"/>
</dbReference>
<dbReference type="PROSITE" id="PS51318">
    <property type="entry name" value="TAT"/>
    <property type="match status" value="1"/>
</dbReference>
<evidence type="ECO:0000313" key="3">
    <source>
        <dbReference type="EMBL" id="MCT7657754.1"/>
    </source>
</evidence>